<dbReference type="OrthoDB" id="9762614at2"/>
<dbReference type="InterPro" id="IPR004879">
    <property type="entry name" value="Ssp411-like_TRX"/>
</dbReference>
<dbReference type="PANTHER" id="PTHR42899:SF1">
    <property type="entry name" value="SPERMATOGENESIS-ASSOCIATED PROTEIN 20"/>
    <property type="match status" value="1"/>
</dbReference>
<dbReference type="RefSeq" id="WP_008824975.1">
    <property type="nucleotide sequence ID" value="NZ_AFNU02000004.1"/>
</dbReference>
<evidence type="ECO:0000259" key="1">
    <source>
        <dbReference type="Pfam" id="PF03190"/>
    </source>
</evidence>
<dbReference type="CDD" id="cd02955">
    <property type="entry name" value="SSP411"/>
    <property type="match status" value="1"/>
</dbReference>
<dbReference type="FunCoup" id="U2FI02">
    <property type="interactions" value="256"/>
</dbReference>
<dbReference type="InterPro" id="IPR008928">
    <property type="entry name" value="6-hairpin_glycosidase_sf"/>
</dbReference>
<dbReference type="Gene3D" id="3.40.30.10">
    <property type="entry name" value="Glutaredoxin"/>
    <property type="match status" value="1"/>
</dbReference>
<dbReference type="Proteomes" id="UP000005707">
    <property type="component" value="Unassembled WGS sequence"/>
</dbReference>
<dbReference type="PANTHER" id="PTHR42899">
    <property type="entry name" value="SPERMATOGENESIS-ASSOCIATED PROTEIN 20"/>
    <property type="match status" value="1"/>
</dbReference>
<dbReference type="eggNOG" id="COG1331">
    <property type="taxonomic scope" value="Bacteria"/>
</dbReference>
<dbReference type="PIRSF" id="PIRSF006402">
    <property type="entry name" value="UCP006402_thioredoxin"/>
    <property type="match status" value="1"/>
</dbReference>
<dbReference type="InterPro" id="IPR036249">
    <property type="entry name" value="Thioredoxin-like_sf"/>
</dbReference>
<dbReference type="Pfam" id="PF03190">
    <property type="entry name" value="Thioredox_DsbH"/>
    <property type="match status" value="1"/>
</dbReference>
<evidence type="ECO:0000313" key="3">
    <source>
        <dbReference type="Proteomes" id="UP000005707"/>
    </source>
</evidence>
<organism evidence="2 3">
    <name type="scientific">Haloplasma contractile SSD-17B</name>
    <dbReference type="NCBI Taxonomy" id="1033810"/>
    <lineage>
        <taxon>Bacteria</taxon>
        <taxon>Bacillati</taxon>
        <taxon>Mycoplasmatota</taxon>
        <taxon>Mollicutes</taxon>
        <taxon>Haloplasmatales</taxon>
        <taxon>Haloplasmataceae</taxon>
        <taxon>Haloplasma</taxon>
    </lineage>
</organism>
<reference evidence="2 3" key="2">
    <citation type="journal article" date="2013" name="PLoS ONE">
        <title>INDIGO - INtegrated Data Warehouse of MIcrobial GenOmes with Examples from the Red Sea Extremophiles.</title>
        <authorList>
            <person name="Alam I."/>
            <person name="Antunes A."/>
            <person name="Kamau A.A."/>
            <person name="Ba Alawi W."/>
            <person name="Kalkatawi M."/>
            <person name="Stingl U."/>
            <person name="Bajic V.B."/>
        </authorList>
    </citation>
    <scope>NUCLEOTIDE SEQUENCE [LARGE SCALE GENOMIC DNA]</scope>
    <source>
        <strain evidence="2 3">SSD-17B</strain>
    </source>
</reference>
<accession>U2FI02</accession>
<dbReference type="STRING" id="1033810.HLPCO_001431"/>
<dbReference type="SUPFAM" id="SSF52833">
    <property type="entry name" value="Thioredoxin-like"/>
    <property type="match status" value="1"/>
</dbReference>
<name>U2FI02_9MOLU</name>
<dbReference type="GO" id="GO:0005975">
    <property type="term" value="P:carbohydrate metabolic process"/>
    <property type="evidence" value="ECO:0007669"/>
    <property type="project" value="InterPro"/>
</dbReference>
<dbReference type="Gene3D" id="1.50.10.10">
    <property type="match status" value="1"/>
</dbReference>
<protein>
    <submittedName>
        <fullName evidence="2">Thioredoxin protein</fullName>
    </submittedName>
</protein>
<feature type="domain" description="Spermatogenesis-associated protein 20-like TRX" evidence="1">
    <location>
        <begin position="7"/>
        <end position="168"/>
    </location>
</feature>
<reference evidence="2 3" key="1">
    <citation type="journal article" date="2011" name="J. Bacteriol.">
        <title>Genome sequence of Haloplasma contractile, an unusual contractile bacterium from a deep-sea anoxic brine lake.</title>
        <authorList>
            <person name="Antunes A."/>
            <person name="Alam I."/>
            <person name="El Dorry H."/>
            <person name="Siam R."/>
            <person name="Robertson A."/>
            <person name="Bajic V.B."/>
            <person name="Stingl U."/>
        </authorList>
    </citation>
    <scope>NUCLEOTIDE SEQUENCE [LARGE SCALE GENOMIC DNA]</scope>
    <source>
        <strain evidence="2 3">SSD-17B</strain>
    </source>
</reference>
<dbReference type="InterPro" id="IPR012341">
    <property type="entry name" value="6hp_glycosidase-like_sf"/>
</dbReference>
<proteinExistence type="predicted"/>
<keyword evidence="3" id="KW-1185">Reference proteome</keyword>
<dbReference type="EMBL" id="AFNU02000004">
    <property type="protein sequence ID" value="ERJ12445.1"/>
    <property type="molecule type" value="Genomic_DNA"/>
</dbReference>
<dbReference type="InterPro" id="IPR024705">
    <property type="entry name" value="Ssp411"/>
</dbReference>
<sequence length="682" mass="79774">MSGQNYTNKLANEKSPYLLQHANNPVDWYPWCDEAFSKAREEDKPIFLSIGYSTCHWCHVMERESFEDEEISELLNKDFISIKVDREERPDIDHIYMEVCQALTGRGGWPLTIVMTADKKPFYAGTYFPKTTVGKQLGLTQLLPTITKQWKSNKDKILDSATEIYDVLNKYREEQESVRGKLSLDVVENLFKNLRGAFDNLYGGFGTAPKFPSPHNLLFLLHYGYINNNQDAVFMVERTLEQMYKGGIYDHIGYGFSRYSVDRKWLVPHFEKMLYDNALLTLAYIEAYQLKNDPLYKQVVEETLEYVSRVMTDKEGGFYTAEDADSEGEEGKFYTFTKNEIKELLDKEDATFIIEYYNISEEGNFERTNILNLIHKDYLDLDDKERERLNKIKERLFNYRDKRVHPHKDDKILTSWNAMMITAYARAGRVLNNDAYINKAKQGVQFISDHLIDENGRIQARYRDGEAKFKGYIDDYAYLNWALIELFLGTSDQTYIHQALKLTDDMIELFWDDEKDGFYYYGNDSEYLLMRNKEIYDGAIPSGNSIATMNFIKLSEITDEIKYEKYARKLFDAFAYKVKQSPSSHSYMLNTYLHASHPKTKVVIVGKHDDPKLKEIKRKISHHYLPLGTVLILYKDLVSADDPIFGDYLVENKDIACYICQDYSCDEPIYDYDEICKEIDNL</sequence>
<gene>
    <name evidence="2" type="ORF">HLPCO_001431</name>
</gene>
<comment type="caution">
    <text evidence="2">The sequence shown here is derived from an EMBL/GenBank/DDBJ whole genome shotgun (WGS) entry which is preliminary data.</text>
</comment>
<dbReference type="SUPFAM" id="SSF48208">
    <property type="entry name" value="Six-hairpin glycosidases"/>
    <property type="match status" value="1"/>
</dbReference>
<dbReference type="AlphaFoldDB" id="U2FI02"/>
<dbReference type="InParanoid" id="U2FI02"/>
<evidence type="ECO:0000313" key="2">
    <source>
        <dbReference type="EMBL" id="ERJ12445.1"/>
    </source>
</evidence>